<name>A0ABY6SHD9_PODCO</name>
<feature type="domain" description="Heterokaryon incompatibility" evidence="1">
    <location>
        <begin position="80"/>
        <end position="151"/>
    </location>
</feature>
<sequence>MKNTPHQVYLGLPLDFDDSIRLLNLLPGHPEEPLRICLLNSRIGLLLPTKHSPTPGGDQTLTSTIKVLSKEDESSAKPVAEICITANCHAALKRLRSGEADRIPWVNSICINQSVVSERNHQVNLMRCIYQTASRVIIYLDESCENSREVRPPSSHLQMSSMIMLFFPVEGNVLPFSDSLIGCRNNKWHPTLFTVYIIFSII</sequence>
<dbReference type="InterPro" id="IPR010730">
    <property type="entry name" value="HET"/>
</dbReference>
<dbReference type="PANTHER" id="PTHR24148:SF73">
    <property type="entry name" value="HET DOMAIN PROTEIN (AFU_ORTHOLOGUE AFUA_8G01020)"/>
    <property type="match status" value="1"/>
</dbReference>
<protein>
    <recommendedName>
        <fullName evidence="1">Heterokaryon incompatibility domain-containing protein</fullName>
    </recommendedName>
</protein>
<dbReference type="EMBL" id="LR026969">
    <property type="protein sequence ID" value="VBB84223.1"/>
    <property type="molecule type" value="Genomic_DNA"/>
</dbReference>
<dbReference type="InterPro" id="IPR052895">
    <property type="entry name" value="HetReg/Transcr_Mod"/>
</dbReference>
<evidence type="ECO:0000313" key="3">
    <source>
        <dbReference type="Proteomes" id="UP000280685"/>
    </source>
</evidence>
<reference evidence="2" key="1">
    <citation type="submission" date="2018-02" db="EMBL/GenBank/DDBJ databases">
        <authorList>
            <person name="Silar P."/>
        </authorList>
    </citation>
    <scope>NUCLEOTIDE SEQUENCE [LARGE SCALE GENOMIC DNA]</scope>
    <source>
        <strain evidence="2">T</strain>
    </source>
</reference>
<proteinExistence type="predicted"/>
<dbReference type="Pfam" id="PF06985">
    <property type="entry name" value="HET"/>
    <property type="match status" value="1"/>
</dbReference>
<dbReference type="PANTHER" id="PTHR24148">
    <property type="entry name" value="ANKYRIN REPEAT DOMAIN-CONTAINING PROTEIN 39 HOMOLOG-RELATED"/>
    <property type="match status" value="1"/>
</dbReference>
<keyword evidence="3" id="KW-1185">Reference proteome</keyword>
<gene>
    <name evidence="2" type="ORF">PODCO_600496</name>
</gene>
<evidence type="ECO:0000259" key="1">
    <source>
        <dbReference type="Pfam" id="PF06985"/>
    </source>
</evidence>
<dbReference type="Proteomes" id="UP000280685">
    <property type="component" value="Chromosome 6"/>
</dbReference>
<organism evidence="2 3">
    <name type="scientific">Podospora comata</name>
    <dbReference type="NCBI Taxonomy" id="48703"/>
    <lineage>
        <taxon>Eukaryota</taxon>
        <taxon>Fungi</taxon>
        <taxon>Dikarya</taxon>
        <taxon>Ascomycota</taxon>
        <taxon>Pezizomycotina</taxon>
        <taxon>Sordariomycetes</taxon>
        <taxon>Sordariomycetidae</taxon>
        <taxon>Sordariales</taxon>
        <taxon>Podosporaceae</taxon>
        <taxon>Podospora</taxon>
    </lineage>
</organism>
<evidence type="ECO:0000313" key="2">
    <source>
        <dbReference type="EMBL" id="VBB84223.1"/>
    </source>
</evidence>
<accession>A0ABY6SHD9</accession>